<organism evidence="2 3">
    <name type="scientific">Oryza meyeriana var. granulata</name>
    <dbReference type="NCBI Taxonomy" id="110450"/>
    <lineage>
        <taxon>Eukaryota</taxon>
        <taxon>Viridiplantae</taxon>
        <taxon>Streptophyta</taxon>
        <taxon>Embryophyta</taxon>
        <taxon>Tracheophyta</taxon>
        <taxon>Spermatophyta</taxon>
        <taxon>Magnoliopsida</taxon>
        <taxon>Liliopsida</taxon>
        <taxon>Poales</taxon>
        <taxon>Poaceae</taxon>
        <taxon>BOP clade</taxon>
        <taxon>Oryzoideae</taxon>
        <taxon>Oryzeae</taxon>
        <taxon>Oryzinae</taxon>
        <taxon>Oryza</taxon>
        <taxon>Oryza meyeriana</taxon>
    </lineage>
</organism>
<comment type="caution">
    <text evidence="2">The sequence shown here is derived from an EMBL/GenBank/DDBJ whole genome shotgun (WGS) entry which is preliminary data.</text>
</comment>
<feature type="compositionally biased region" description="Low complexity" evidence="1">
    <location>
        <begin position="24"/>
        <end position="33"/>
    </location>
</feature>
<protein>
    <submittedName>
        <fullName evidence="2">Uncharacterized protein</fullName>
    </submittedName>
</protein>
<name>A0A6G1CCU4_9ORYZ</name>
<accession>A0A6G1CCU4</accession>
<evidence type="ECO:0000313" key="2">
    <source>
        <dbReference type="EMBL" id="KAF0897966.1"/>
    </source>
</evidence>
<feature type="region of interest" description="Disordered" evidence="1">
    <location>
        <begin position="1"/>
        <end position="89"/>
    </location>
</feature>
<dbReference type="EMBL" id="SPHZ02000009">
    <property type="protein sequence ID" value="KAF0897966.1"/>
    <property type="molecule type" value="Genomic_DNA"/>
</dbReference>
<evidence type="ECO:0000313" key="3">
    <source>
        <dbReference type="Proteomes" id="UP000479710"/>
    </source>
</evidence>
<proteinExistence type="predicted"/>
<dbReference type="AlphaFoldDB" id="A0A6G1CCU4"/>
<keyword evidence="3" id="KW-1185">Reference proteome</keyword>
<reference evidence="2 3" key="1">
    <citation type="submission" date="2019-11" db="EMBL/GenBank/DDBJ databases">
        <title>Whole genome sequence of Oryza granulata.</title>
        <authorList>
            <person name="Li W."/>
        </authorList>
    </citation>
    <scope>NUCLEOTIDE SEQUENCE [LARGE SCALE GENOMIC DNA]</scope>
    <source>
        <strain evidence="3">cv. Menghai</strain>
        <tissue evidence="2">Leaf</tissue>
    </source>
</reference>
<gene>
    <name evidence="2" type="ORF">E2562_001659</name>
</gene>
<feature type="compositionally biased region" description="Basic and acidic residues" evidence="1">
    <location>
        <begin position="1"/>
        <end position="11"/>
    </location>
</feature>
<sequence>MASRPSREKRGYWLSASRADRSTRSSCRIICSRVTAGSPPPPPPVPLAASLSGTPTDDDVSTVRKDDDAASASASVPVPVPLPPPTSRRCIVDVESTPWQNLRMPRRRMVVV</sequence>
<dbReference type="Proteomes" id="UP000479710">
    <property type="component" value="Unassembled WGS sequence"/>
</dbReference>
<evidence type="ECO:0000256" key="1">
    <source>
        <dbReference type="SAM" id="MobiDB-lite"/>
    </source>
</evidence>